<feature type="chain" id="PRO_5042036422" description="F-box domain-containing protein" evidence="1">
    <location>
        <begin position="23"/>
        <end position="411"/>
    </location>
</feature>
<sequence length="411" mass="48188">MGIFYKLLESLLLLLPSELVLKIFNYVPPSKLCELGLKLEDVGTFIQLNLSHFKGKEWILCHETLFEYHILNNTQTLYDTLNAKTIVKMGGSQDLKTNSLHLLCKKFNSIKLLVRNEKFQKLFKDTNKLLAKILKHYNSTNLVDRSKEEKKKMDLHLLEMLHFYFQYQDFYLDRDLLNIAAILNNLEGARFLLKNTTIGDAEYAANARSNNKVVNYLRHQQQLRSKLDHTIITSDFEEFLEYYNEVDRYNPLAYSEVKLLKNVEFINFILHKIKASSFSKINFLVNNIIAAGLQQANFEILEFYLLDCNFDFLDDEIFSDISRNVKNNKIFLIKQELFVRKDVIEAVLSLTANYNFFFQTVQIFDETFGIPFWNLVDELALCSTMHDINVVKKLLRESKNERQTSQSCVIL</sequence>
<proteinExistence type="predicted"/>
<evidence type="ECO:0000313" key="3">
    <source>
        <dbReference type="Proteomes" id="UP001211065"/>
    </source>
</evidence>
<evidence type="ECO:0000256" key="1">
    <source>
        <dbReference type="SAM" id="SignalP"/>
    </source>
</evidence>
<feature type="signal peptide" evidence="1">
    <location>
        <begin position="1"/>
        <end position="22"/>
    </location>
</feature>
<reference evidence="2" key="1">
    <citation type="submission" date="2020-05" db="EMBL/GenBank/DDBJ databases">
        <title>Phylogenomic resolution of chytrid fungi.</title>
        <authorList>
            <person name="Stajich J.E."/>
            <person name="Amses K."/>
            <person name="Simmons R."/>
            <person name="Seto K."/>
            <person name="Myers J."/>
            <person name="Bonds A."/>
            <person name="Quandt C.A."/>
            <person name="Barry K."/>
            <person name="Liu P."/>
            <person name="Grigoriev I."/>
            <person name="Longcore J.E."/>
            <person name="James T.Y."/>
        </authorList>
    </citation>
    <scope>NUCLEOTIDE SEQUENCE</scope>
    <source>
        <strain evidence="2">JEL0476</strain>
    </source>
</reference>
<evidence type="ECO:0000313" key="2">
    <source>
        <dbReference type="EMBL" id="KAJ3228398.1"/>
    </source>
</evidence>
<keyword evidence="1" id="KW-0732">Signal</keyword>
<dbReference type="Proteomes" id="UP001211065">
    <property type="component" value="Unassembled WGS sequence"/>
</dbReference>
<gene>
    <name evidence="2" type="ORF">HK099_002903</name>
</gene>
<keyword evidence="3" id="KW-1185">Reference proteome</keyword>
<protein>
    <recommendedName>
        <fullName evidence="4">F-box domain-containing protein</fullName>
    </recommendedName>
</protein>
<dbReference type="EMBL" id="JADGJW010000002">
    <property type="protein sequence ID" value="KAJ3228398.1"/>
    <property type="molecule type" value="Genomic_DNA"/>
</dbReference>
<dbReference type="AlphaFoldDB" id="A0AAD5XZV0"/>
<accession>A0AAD5XZV0</accession>
<evidence type="ECO:0008006" key="4">
    <source>
        <dbReference type="Google" id="ProtNLM"/>
    </source>
</evidence>
<name>A0AAD5XZV0_9FUNG</name>
<comment type="caution">
    <text evidence="2">The sequence shown here is derived from an EMBL/GenBank/DDBJ whole genome shotgun (WGS) entry which is preliminary data.</text>
</comment>
<organism evidence="2 3">
    <name type="scientific">Clydaea vesicula</name>
    <dbReference type="NCBI Taxonomy" id="447962"/>
    <lineage>
        <taxon>Eukaryota</taxon>
        <taxon>Fungi</taxon>
        <taxon>Fungi incertae sedis</taxon>
        <taxon>Chytridiomycota</taxon>
        <taxon>Chytridiomycota incertae sedis</taxon>
        <taxon>Chytridiomycetes</taxon>
        <taxon>Lobulomycetales</taxon>
        <taxon>Lobulomycetaceae</taxon>
        <taxon>Clydaea</taxon>
    </lineage>
</organism>